<evidence type="ECO:0000256" key="1">
    <source>
        <dbReference type="ARBA" id="ARBA00010641"/>
    </source>
</evidence>
<evidence type="ECO:0000259" key="5">
    <source>
        <dbReference type="Pfam" id="PF04542"/>
    </source>
</evidence>
<gene>
    <name evidence="7" type="ORF">DC487_10800</name>
</gene>
<dbReference type="CDD" id="cd06171">
    <property type="entry name" value="Sigma70_r4"/>
    <property type="match status" value="1"/>
</dbReference>
<comment type="similarity">
    <text evidence="1">Belongs to the sigma-70 factor family. ECF subfamily.</text>
</comment>
<dbReference type="InterPro" id="IPR007627">
    <property type="entry name" value="RNA_pol_sigma70_r2"/>
</dbReference>
<accession>A0A2T8HIX5</accession>
<dbReference type="Gene3D" id="1.10.1740.10">
    <property type="match status" value="1"/>
</dbReference>
<dbReference type="InterPro" id="IPR013324">
    <property type="entry name" value="RNA_pol_sigma_r3/r4-like"/>
</dbReference>
<dbReference type="GO" id="GO:0003677">
    <property type="term" value="F:DNA binding"/>
    <property type="evidence" value="ECO:0007669"/>
    <property type="project" value="InterPro"/>
</dbReference>
<proteinExistence type="inferred from homology"/>
<organism evidence="7 8">
    <name type="scientific">Sphingobacterium corticibacter</name>
    <dbReference type="NCBI Taxonomy" id="2171749"/>
    <lineage>
        <taxon>Bacteria</taxon>
        <taxon>Pseudomonadati</taxon>
        <taxon>Bacteroidota</taxon>
        <taxon>Sphingobacteriia</taxon>
        <taxon>Sphingobacteriales</taxon>
        <taxon>Sphingobacteriaceae</taxon>
        <taxon>Sphingobacterium</taxon>
    </lineage>
</organism>
<dbReference type="Proteomes" id="UP000245627">
    <property type="component" value="Unassembled WGS sequence"/>
</dbReference>
<reference evidence="7 8" key="1">
    <citation type="submission" date="2018-04" db="EMBL/GenBank/DDBJ databases">
        <title>Sphingobacterium cortibacter sp. nov.</title>
        <authorList>
            <person name="Li Y."/>
        </authorList>
    </citation>
    <scope>NUCLEOTIDE SEQUENCE [LARGE SCALE GENOMIC DNA]</scope>
    <source>
        <strain evidence="7 8">2c-3</strain>
    </source>
</reference>
<dbReference type="SUPFAM" id="SSF88659">
    <property type="entry name" value="Sigma3 and sigma4 domains of RNA polymerase sigma factors"/>
    <property type="match status" value="1"/>
</dbReference>
<sequence>MEIIRKYVMRKHPPTLRVALEGCVVSDSEQSKAFIYKKYYGYVKAVVLRYVKVDVESEEIINESFVKVFRKLHSFEQHPDDEALEKTFRSWMARIAVNTAIDMLRVKKQMQFIDDEEGTEIGNLSVNMTSSLEANDILKLLDGLPPIQKAIFNLYEIEGYSHEEISKMLDVPESTSRTYLTRAKQKLRVLYSKFMDQENIKS</sequence>
<keyword evidence="8" id="KW-1185">Reference proteome</keyword>
<evidence type="ECO:0000256" key="4">
    <source>
        <dbReference type="ARBA" id="ARBA00023163"/>
    </source>
</evidence>
<dbReference type="AlphaFoldDB" id="A0A2T8HIX5"/>
<evidence type="ECO:0000313" key="8">
    <source>
        <dbReference type="Proteomes" id="UP000245627"/>
    </source>
</evidence>
<dbReference type="PANTHER" id="PTHR43133:SF51">
    <property type="entry name" value="RNA POLYMERASE SIGMA FACTOR"/>
    <property type="match status" value="1"/>
</dbReference>
<dbReference type="Pfam" id="PF04542">
    <property type="entry name" value="Sigma70_r2"/>
    <property type="match status" value="1"/>
</dbReference>
<dbReference type="NCBIfam" id="TIGR02937">
    <property type="entry name" value="sigma70-ECF"/>
    <property type="match status" value="1"/>
</dbReference>
<dbReference type="InterPro" id="IPR014284">
    <property type="entry name" value="RNA_pol_sigma-70_dom"/>
</dbReference>
<dbReference type="OrthoDB" id="1491902at2"/>
<dbReference type="GO" id="GO:0006352">
    <property type="term" value="P:DNA-templated transcription initiation"/>
    <property type="evidence" value="ECO:0007669"/>
    <property type="project" value="InterPro"/>
</dbReference>
<keyword evidence="2" id="KW-0805">Transcription regulation</keyword>
<dbReference type="InterPro" id="IPR013249">
    <property type="entry name" value="RNA_pol_sigma70_r4_t2"/>
</dbReference>
<dbReference type="InterPro" id="IPR036388">
    <property type="entry name" value="WH-like_DNA-bd_sf"/>
</dbReference>
<evidence type="ECO:0000313" key="7">
    <source>
        <dbReference type="EMBL" id="PVH25394.1"/>
    </source>
</evidence>
<feature type="domain" description="RNA polymerase sigma factor 70 region 4 type 2" evidence="6">
    <location>
        <begin position="136"/>
        <end position="187"/>
    </location>
</feature>
<evidence type="ECO:0000256" key="2">
    <source>
        <dbReference type="ARBA" id="ARBA00023015"/>
    </source>
</evidence>
<protein>
    <submittedName>
        <fullName evidence="7">RNA polymerase sigma factor</fullName>
    </submittedName>
</protein>
<dbReference type="SUPFAM" id="SSF88946">
    <property type="entry name" value="Sigma2 domain of RNA polymerase sigma factors"/>
    <property type="match status" value="1"/>
</dbReference>
<evidence type="ECO:0000256" key="3">
    <source>
        <dbReference type="ARBA" id="ARBA00023082"/>
    </source>
</evidence>
<dbReference type="EMBL" id="QDKG01000003">
    <property type="protein sequence ID" value="PVH25394.1"/>
    <property type="molecule type" value="Genomic_DNA"/>
</dbReference>
<dbReference type="Pfam" id="PF08281">
    <property type="entry name" value="Sigma70_r4_2"/>
    <property type="match status" value="1"/>
</dbReference>
<evidence type="ECO:0000259" key="6">
    <source>
        <dbReference type="Pfam" id="PF08281"/>
    </source>
</evidence>
<dbReference type="Gene3D" id="1.10.10.10">
    <property type="entry name" value="Winged helix-like DNA-binding domain superfamily/Winged helix DNA-binding domain"/>
    <property type="match status" value="1"/>
</dbReference>
<dbReference type="GO" id="GO:0016987">
    <property type="term" value="F:sigma factor activity"/>
    <property type="evidence" value="ECO:0007669"/>
    <property type="project" value="UniProtKB-KW"/>
</dbReference>
<keyword evidence="3" id="KW-0731">Sigma factor</keyword>
<keyword evidence="4" id="KW-0804">Transcription</keyword>
<dbReference type="InterPro" id="IPR039425">
    <property type="entry name" value="RNA_pol_sigma-70-like"/>
</dbReference>
<comment type="caution">
    <text evidence="7">The sequence shown here is derived from an EMBL/GenBank/DDBJ whole genome shotgun (WGS) entry which is preliminary data.</text>
</comment>
<dbReference type="InterPro" id="IPR013325">
    <property type="entry name" value="RNA_pol_sigma_r2"/>
</dbReference>
<name>A0A2T8HIX5_9SPHI</name>
<feature type="domain" description="RNA polymerase sigma-70 region 2" evidence="5">
    <location>
        <begin position="35"/>
        <end position="107"/>
    </location>
</feature>
<dbReference type="PANTHER" id="PTHR43133">
    <property type="entry name" value="RNA POLYMERASE ECF-TYPE SIGMA FACTO"/>
    <property type="match status" value="1"/>
</dbReference>